<dbReference type="OrthoDB" id="6638423at2"/>
<evidence type="ECO:0000313" key="2">
    <source>
        <dbReference type="Proteomes" id="UP000335415"/>
    </source>
</evidence>
<name>A0A5J5FXI4_9GAMM</name>
<accession>A0A5J5FXI4</accession>
<dbReference type="EMBL" id="VYKJ01000009">
    <property type="protein sequence ID" value="KAA8998183.1"/>
    <property type="molecule type" value="Genomic_DNA"/>
</dbReference>
<dbReference type="RefSeq" id="WP_150436242.1">
    <property type="nucleotide sequence ID" value="NZ_VYKJ01000009.1"/>
</dbReference>
<keyword evidence="2" id="KW-1185">Reference proteome</keyword>
<sequence>MNAKLLYISKLYYSLYSLEDKFIISIVFFHSYIDTNDYFWLQPEDRIKYPTCGSLYSLVELIRKTPEDYKHRIVPRTISNTFHIKNQKPKYDDPDNIYHANDNNAESIPPTIEAKIIYSRRGNLLLLKSDSFYMISVLFPNYYPNTHFDISKKYKLNEHDVKNKDNISYIEALADAIRKSPDEFANREIKNVNITS</sequence>
<gene>
    <name evidence="1" type="ORF">FJU30_17370</name>
</gene>
<reference evidence="1 2" key="1">
    <citation type="submission" date="2019-09" db="EMBL/GenBank/DDBJ databases">
        <authorList>
            <person name="Li Y."/>
        </authorList>
    </citation>
    <scope>NUCLEOTIDE SEQUENCE [LARGE SCALE GENOMIC DNA]</scope>
    <source>
        <strain evidence="1 2">L3-3HA</strain>
    </source>
</reference>
<comment type="caution">
    <text evidence="1">The sequence shown here is derived from an EMBL/GenBank/DDBJ whole genome shotgun (WGS) entry which is preliminary data.</text>
</comment>
<organism evidence="1 2">
    <name type="scientific">Affinibrenneria salicis</name>
    <dbReference type="NCBI Taxonomy" id="2590031"/>
    <lineage>
        <taxon>Bacteria</taxon>
        <taxon>Pseudomonadati</taxon>
        <taxon>Pseudomonadota</taxon>
        <taxon>Gammaproteobacteria</taxon>
        <taxon>Enterobacterales</taxon>
        <taxon>Pectobacteriaceae</taxon>
        <taxon>Affinibrenneria</taxon>
    </lineage>
</organism>
<dbReference type="Proteomes" id="UP000335415">
    <property type="component" value="Unassembled WGS sequence"/>
</dbReference>
<proteinExistence type="predicted"/>
<dbReference type="AlphaFoldDB" id="A0A5J5FXI4"/>
<protein>
    <submittedName>
        <fullName evidence="1">Uncharacterized protein</fullName>
    </submittedName>
</protein>
<evidence type="ECO:0000313" key="1">
    <source>
        <dbReference type="EMBL" id="KAA8998183.1"/>
    </source>
</evidence>